<dbReference type="Pfam" id="PF03351">
    <property type="entry name" value="DOMON"/>
    <property type="match status" value="1"/>
</dbReference>
<keyword evidence="4 9" id="KW-0732">Signal</keyword>
<evidence type="ECO:0000256" key="5">
    <source>
        <dbReference type="ARBA" id="ARBA00022982"/>
    </source>
</evidence>
<dbReference type="PROSITE" id="PS50939">
    <property type="entry name" value="CYTOCHROME_B561"/>
    <property type="match status" value="1"/>
</dbReference>
<feature type="transmembrane region" description="Helical" evidence="8">
    <location>
        <begin position="346"/>
        <end position="365"/>
    </location>
</feature>
<evidence type="ECO:0000256" key="9">
    <source>
        <dbReference type="SAM" id="SignalP"/>
    </source>
</evidence>
<feature type="signal peptide" evidence="9">
    <location>
        <begin position="1"/>
        <end position="20"/>
    </location>
</feature>
<keyword evidence="7 8" id="KW-0472">Membrane</keyword>
<feature type="domain" description="Cytochrome b561" evidence="11">
    <location>
        <begin position="177"/>
        <end position="368"/>
    </location>
</feature>
<dbReference type="EMBL" id="JARAOO010000007">
    <property type="protein sequence ID" value="KAJ7961737.1"/>
    <property type="molecule type" value="Genomic_DNA"/>
</dbReference>
<comment type="subcellular location">
    <subcellularLocation>
        <location evidence="1">Membrane</location>
    </subcellularLocation>
</comment>
<dbReference type="PANTHER" id="PTHR23130:SF171">
    <property type="entry name" value="OS01G0895300 PROTEIN"/>
    <property type="match status" value="1"/>
</dbReference>
<dbReference type="InterPro" id="IPR006593">
    <property type="entry name" value="Cyt_b561/ferric_Rdtase_TM"/>
</dbReference>
<dbReference type="Proteomes" id="UP001163823">
    <property type="component" value="Chromosome 7"/>
</dbReference>
<feature type="transmembrane region" description="Helical" evidence="8">
    <location>
        <begin position="244"/>
        <end position="267"/>
    </location>
</feature>
<evidence type="ECO:0000256" key="3">
    <source>
        <dbReference type="ARBA" id="ARBA00022692"/>
    </source>
</evidence>
<dbReference type="CDD" id="cd09631">
    <property type="entry name" value="DOMON_DOH"/>
    <property type="match status" value="1"/>
</dbReference>
<dbReference type="PANTHER" id="PTHR23130">
    <property type="entry name" value="CYTOCHROME B561 AND DOMON DOMAIN-CONTAINING PROTEIN"/>
    <property type="match status" value="1"/>
</dbReference>
<evidence type="ECO:0000256" key="1">
    <source>
        <dbReference type="ARBA" id="ARBA00004370"/>
    </source>
</evidence>
<evidence type="ECO:0000313" key="13">
    <source>
        <dbReference type="Proteomes" id="UP001163823"/>
    </source>
</evidence>
<keyword evidence="5" id="KW-0249">Electron transport</keyword>
<evidence type="ECO:0000256" key="6">
    <source>
        <dbReference type="ARBA" id="ARBA00022989"/>
    </source>
</evidence>
<dbReference type="AlphaFoldDB" id="A0AAD7PNI3"/>
<dbReference type="SMART" id="SM00664">
    <property type="entry name" value="DoH"/>
    <property type="match status" value="1"/>
</dbReference>
<comment type="caution">
    <text evidence="12">The sequence shown here is derived from an EMBL/GenBank/DDBJ whole genome shotgun (WGS) entry which is preliminary data.</text>
</comment>
<feature type="transmembrane region" description="Helical" evidence="8">
    <location>
        <begin position="214"/>
        <end position="232"/>
    </location>
</feature>
<dbReference type="Gene3D" id="1.20.120.1770">
    <property type="match status" value="1"/>
</dbReference>
<feature type="transmembrane region" description="Helical" evidence="8">
    <location>
        <begin position="279"/>
        <end position="297"/>
    </location>
</feature>
<dbReference type="KEGG" id="qsa:O6P43_017046"/>
<gene>
    <name evidence="12" type="ORF">O6P43_017046</name>
</gene>
<keyword evidence="3 8" id="KW-0812">Transmembrane</keyword>
<organism evidence="12 13">
    <name type="scientific">Quillaja saponaria</name>
    <name type="common">Soap bark tree</name>
    <dbReference type="NCBI Taxonomy" id="32244"/>
    <lineage>
        <taxon>Eukaryota</taxon>
        <taxon>Viridiplantae</taxon>
        <taxon>Streptophyta</taxon>
        <taxon>Embryophyta</taxon>
        <taxon>Tracheophyta</taxon>
        <taxon>Spermatophyta</taxon>
        <taxon>Magnoliopsida</taxon>
        <taxon>eudicotyledons</taxon>
        <taxon>Gunneridae</taxon>
        <taxon>Pentapetalae</taxon>
        <taxon>rosids</taxon>
        <taxon>fabids</taxon>
        <taxon>Fabales</taxon>
        <taxon>Quillajaceae</taxon>
        <taxon>Quillaja</taxon>
    </lineage>
</organism>
<reference evidence="12" key="1">
    <citation type="journal article" date="2023" name="Science">
        <title>Elucidation of the pathway for biosynthesis of saponin adjuvants from the soapbark tree.</title>
        <authorList>
            <person name="Reed J."/>
            <person name="Orme A."/>
            <person name="El-Demerdash A."/>
            <person name="Owen C."/>
            <person name="Martin L.B.B."/>
            <person name="Misra R.C."/>
            <person name="Kikuchi S."/>
            <person name="Rejzek M."/>
            <person name="Martin A.C."/>
            <person name="Harkess A."/>
            <person name="Leebens-Mack J."/>
            <person name="Louveau T."/>
            <person name="Stephenson M.J."/>
            <person name="Osbourn A."/>
        </authorList>
    </citation>
    <scope>NUCLEOTIDE SEQUENCE</scope>
    <source>
        <strain evidence="12">S10</strain>
    </source>
</reference>
<keyword evidence="13" id="KW-1185">Reference proteome</keyword>
<evidence type="ECO:0000313" key="12">
    <source>
        <dbReference type="EMBL" id="KAJ7961737.1"/>
    </source>
</evidence>
<dbReference type="InterPro" id="IPR005018">
    <property type="entry name" value="DOMON_domain"/>
</dbReference>
<evidence type="ECO:0000256" key="8">
    <source>
        <dbReference type="SAM" id="Phobius"/>
    </source>
</evidence>
<feature type="domain" description="DOMON" evidence="10">
    <location>
        <begin position="57"/>
        <end position="169"/>
    </location>
</feature>
<dbReference type="Pfam" id="PF03188">
    <property type="entry name" value="Cytochrom_B561"/>
    <property type="match status" value="1"/>
</dbReference>
<keyword evidence="2" id="KW-0813">Transport</keyword>
<dbReference type="SMART" id="SM00665">
    <property type="entry name" value="B561"/>
    <property type="match status" value="1"/>
</dbReference>
<evidence type="ECO:0000259" key="11">
    <source>
        <dbReference type="PROSITE" id="PS50939"/>
    </source>
</evidence>
<evidence type="ECO:0000256" key="2">
    <source>
        <dbReference type="ARBA" id="ARBA00022448"/>
    </source>
</evidence>
<protein>
    <submittedName>
        <fullName evidence="12">Cytochrome b561 and DOMON domain-containing protein</fullName>
    </submittedName>
</protein>
<dbReference type="InterPro" id="IPR045266">
    <property type="entry name" value="DOH_DOMON"/>
</dbReference>
<proteinExistence type="predicted"/>
<feature type="transmembrane region" description="Helical" evidence="8">
    <location>
        <begin position="317"/>
        <end position="334"/>
    </location>
</feature>
<dbReference type="GO" id="GO:0016020">
    <property type="term" value="C:membrane"/>
    <property type="evidence" value="ECO:0007669"/>
    <property type="project" value="UniProtKB-SubCell"/>
</dbReference>
<evidence type="ECO:0000256" key="7">
    <source>
        <dbReference type="ARBA" id="ARBA00023136"/>
    </source>
</evidence>
<feature type="chain" id="PRO_5042102269" evidence="9">
    <location>
        <begin position="21"/>
        <end position="368"/>
    </location>
</feature>
<keyword evidence="6 8" id="KW-1133">Transmembrane helix</keyword>
<evidence type="ECO:0000259" key="10">
    <source>
        <dbReference type="PROSITE" id="PS50836"/>
    </source>
</evidence>
<accession>A0AAD7PNI3</accession>
<evidence type="ECO:0000256" key="4">
    <source>
        <dbReference type="ARBA" id="ARBA00022729"/>
    </source>
</evidence>
<dbReference type="PROSITE" id="PS50836">
    <property type="entry name" value="DOMON"/>
    <property type="match status" value="1"/>
</dbReference>
<name>A0AAD7PNI3_QUISA</name>
<dbReference type="CDD" id="cd08760">
    <property type="entry name" value="Cyt_b561_FRRS1_like"/>
    <property type="match status" value="1"/>
</dbReference>
<sequence>MKACFLVSLVFIIITLNCSSIFLVTSQADSCTSNLNLSSPLPFDTTKLHCLAVWDSHGFVLRYLQTSPNIWSFVLSAPDSNSYVAMGFSANGGMVGSTAVVGWISSNGGGGIKKYYLGGTSSNQVVPDNGNLQIQSNSTLITSQSSRVYIAFQLVTNYQPESQLIYAVGPTGIFPSAPSYVLMQHLDKISTRINYATGLSSSQASYTTLRRSHGLLNIMGWGILVIIGAIVARHFKQWDPIWFYLHTSVQSSAFILGLIGIICGFALETKLNANVSTHKSLGVFILVLGCLQVMAFLARPNKDLKVRKYWNWYHHNVGRILIIFSVANIFYGIHLGKEGNGWKAGYGIVLVILITISVVLEIRMWTRK</sequence>